<dbReference type="Proteomes" id="UP000185511">
    <property type="component" value="Chromosome"/>
</dbReference>
<name>A0AAC9LJ99_9PSEU</name>
<dbReference type="GO" id="GO:0016491">
    <property type="term" value="F:oxidoreductase activity"/>
    <property type="evidence" value="ECO:0007669"/>
    <property type="project" value="UniProtKB-KW"/>
</dbReference>
<dbReference type="InterPro" id="IPR042098">
    <property type="entry name" value="TauD-like_sf"/>
</dbReference>
<dbReference type="SUPFAM" id="SSF51197">
    <property type="entry name" value="Clavaminate synthase-like"/>
    <property type="match status" value="1"/>
</dbReference>
<gene>
    <name evidence="2" type="ORF">UA74_28955</name>
</gene>
<reference evidence="3" key="1">
    <citation type="submission" date="2016-06" db="EMBL/GenBank/DDBJ databases">
        <title>Complete genome sequence of Actinoalloteichus fjordicus DSM 46855 (=ADI127-17), type strain of the new species Actinoalloteichus fjordicus.</title>
        <authorList>
            <person name="Ruckert C."/>
            <person name="Nouioui I."/>
            <person name="Willmese J."/>
            <person name="van Wezel G."/>
            <person name="Klenk H.-P."/>
            <person name="Kalinowski J."/>
            <person name="Zotchev S.B."/>
        </authorList>
    </citation>
    <scope>NUCLEOTIDE SEQUENCE [LARGE SCALE GENOMIC DNA]</scope>
    <source>
        <strain evidence="3">ADI127-7</strain>
    </source>
</reference>
<keyword evidence="3" id="KW-1185">Reference proteome</keyword>
<dbReference type="AlphaFoldDB" id="A0AAC9LJ99"/>
<evidence type="ECO:0000313" key="2">
    <source>
        <dbReference type="EMBL" id="APU17784.1"/>
    </source>
</evidence>
<sequence>MKVRSVSILTPTAKLTHAYKSEAPGLSLTRAWCLCPCSVLNVSLGCEEIPVGNIEQDEHGEGLRLSEVRLANLAEFARREGWATGVMPLPILRLEASKLGWTPVPTRKGEEPVVELRPKTSDEASPRSLSAIHGLNAQPLHTDGAHFLDPPDFVVLHAEDPNDVATLLWSPLNKKTNSKYPVIPAPEYLQGGMFVVGGGAEKFLASAGAAGVRYRYDPGCMIPCDERARKVVRYFEEVAKDAYIHEWTKPQQFLLISNRTALHARADANNSSDRIITRIAYQAEISR</sequence>
<organism evidence="2 3">
    <name type="scientific">Actinoalloteichus fjordicus</name>
    <dbReference type="NCBI Taxonomy" id="1612552"/>
    <lineage>
        <taxon>Bacteria</taxon>
        <taxon>Bacillati</taxon>
        <taxon>Actinomycetota</taxon>
        <taxon>Actinomycetes</taxon>
        <taxon>Pseudonocardiales</taxon>
        <taxon>Pseudonocardiaceae</taxon>
        <taxon>Actinoalloteichus</taxon>
    </lineage>
</organism>
<accession>A0AAC9LJ99</accession>
<dbReference type="EMBL" id="CP016076">
    <property type="protein sequence ID" value="APU17784.1"/>
    <property type="molecule type" value="Genomic_DNA"/>
</dbReference>
<protein>
    <recommendedName>
        <fullName evidence="4">TauD/TfdA-like domain-containing protein</fullName>
    </recommendedName>
</protein>
<evidence type="ECO:0000256" key="1">
    <source>
        <dbReference type="ARBA" id="ARBA00023002"/>
    </source>
</evidence>
<evidence type="ECO:0000313" key="3">
    <source>
        <dbReference type="Proteomes" id="UP000185511"/>
    </source>
</evidence>
<dbReference type="Gene3D" id="3.60.130.10">
    <property type="entry name" value="Clavaminate synthase-like"/>
    <property type="match status" value="1"/>
</dbReference>
<proteinExistence type="predicted"/>
<dbReference type="KEGG" id="acad:UA74_28955"/>
<keyword evidence="1" id="KW-0560">Oxidoreductase</keyword>
<evidence type="ECO:0008006" key="4">
    <source>
        <dbReference type="Google" id="ProtNLM"/>
    </source>
</evidence>